<dbReference type="Proteomes" id="UP000241769">
    <property type="component" value="Unassembled WGS sequence"/>
</dbReference>
<organism evidence="10 11">
    <name type="scientific">Planoprotostelium fungivorum</name>
    <dbReference type="NCBI Taxonomy" id="1890364"/>
    <lineage>
        <taxon>Eukaryota</taxon>
        <taxon>Amoebozoa</taxon>
        <taxon>Evosea</taxon>
        <taxon>Variosea</taxon>
        <taxon>Cavosteliida</taxon>
        <taxon>Cavosteliaceae</taxon>
        <taxon>Planoprotostelium</taxon>
    </lineage>
</organism>
<keyword evidence="11" id="KW-1185">Reference proteome</keyword>
<dbReference type="Gene3D" id="1.10.10.970">
    <property type="entry name" value="RNA 2'-phosphotransferase, Tpt1/KptA family, N-terminal domain"/>
    <property type="match status" value="1"/>
</dbReference>
<proteinExistence type="inferred from homology"/>
<protein>
    <recommendedName>
        <fullName evidence="3">2'-phosphotransferase</fullName>
        <ecNumber evidence="3">2.7.1.160</ecNumber>
    </recommendedName>
</protein>
<dbReference type="InterPro" id="IPR002745">
    <property type="entry name" value="Ptrans_KptA/Tpt1"/>
</dbReference>
<dbReference type="Pfam" id="PF03226">
    <property type="entry name" value="Yippee-Mis18"/>
    <property type="match status" value="1"/>
</dbReference>
<gene>
    <name evidence="10" type="ORF">PROFUN_08925</name>
</gene>
<dbReference type="AlphaFoldDB" id="A0A2P6NIM6"/>
<dbReference type="InterPro" id="IPR034751">
    <property type="entry name" value="Yippee"/>
</dbReference>
<evidence type="ECO:0000256" key="1">
    <source>
        <dbReference type="ARBA" id="ARBA00003343"/>
    </source>
</evidence>
<evidence type="ECO:0000313" key="11">
    <source>
        <dbReference type="Proteomes" id="UP000241769"/>
    </source>
</evidence>
<comment type="caution">
    <text evidence="10">The sequence shown here is derived from an EMBL/GenBank/DDBJ whole genome shotgun (WGS) entry which is preliminary data.</text>
</comment>
<dbReference type="PANTHER" id="PTHR12684">
    <property type="entry name" value="PUTATIVE PHOSPHOTRANSFERASE"/>
    <property type="match status" value="1"/>
</dbReference>
<dbReference type="Gene3D" id="3.20.170.30">
    <property type="match status" value="1"/>
</dbReference>
<dbReference type="GO" id="GO:0000215">
    <property type="term" value="F:tRNA 2'-phosphotransferase activity"/>
    <property type="evidence" value="ECO:0007669"/>
    <property type="project" value="UniProtKB-EC"/>
</dbReference>
<keyword evidence="6" id="KW-0862">Zinc</keyword>
<dbReference type="STRING" id="1890364.A0A2P6NIM6"/>
<dbReference type="InterPro" id="IPR042081">
    <property type="entry name" value="RNA_2'-PTrans_C"/>
</dbReference>
<evidence type="ECO:0000256" key="6">
    <source>
        <dbReference type="ARBA" id="ARBA00022833"/>
    </source>
</evidence>
<dbReference type="EC" id="2.7.1.160" evidence="3"/>
<dbReference type="Pfam" id="PF01885">
    <property type="entry name" value="PTS_2-RNA"/>
    <property type="match status" value="1"/>
</dbReference>
<feature type="domain" description="Yippee" evidence="9">
    <location>
        <begin position="13"/>
        <end position="110"/>
    </location>
</feature>
<comment type="similarity">
    <text evidence="2">Belongs to the KptA/TPT1 family.</text>
</comment>
<dbReference type="SUPFAM" id="SSF56399">
    <property type="entry name" value="ADP-ribosylation"/>
    <property type="match status" value="1"/>
</dbReference>
<keyword evidence="4 10" id="KW-0808">Transferase</keyword>
<dbReference type="PROSITE" id="PS51792">
    <property type="entry name" value="YIPPEE"/>
    <property type="match status" value="1"/>
</dbReference>
<dbReference type="PANTHER" id="PTHR12684:SF2">
    <property type="entry name" value="TRNA 2'-PHOSPHOTRANSFERASE 1"/>
    <property type="match status" value="1"/>
</dbReference>
<dbReference type="OrthoDB" id="419694at2759"/>
<dbReference type="EMBL" id="MDYQ01000075">
    <property type="protein sequence ID" value="PRP83810.1"/>
    <property type="molecule type" value="Genomic_DNA"/>
</dbReference>
<dbReference type="InterPro" id="IPR004910">
    <property type="entry name" value="Yippee/Mis18/Cereblon"/>
</dbReference>
<evidence type="ECO:0000256" key="3">
    <source>
        <dbReference type="ARBA" id="ARBA00012007"/>
    </source>
</evidence>
<dbReference type="GO" id="GO:0006388">
    <property type="term" value="P:tRNA splicing, via endonucleolytic cleavage and ligation"/>
    <property type="evidence" value="ECO:0007669"/>
    <property type="project" value="TreeGrafter"/>
</dbReference>
<comment type="catalytic activity">
    <reaction evidence="8">
        <text>2'-phospho-[ligated tRNA] + NAD(+) = mature tRNA + ADP-alpha-D-ribose 1'',2''-cyclic phosphate + nicotinamide</text>
        <dbReference type="Rhea" id="RHEA:23324"/>
        <dbReference type="Rhea" id="RHEA-COMP:11106"/>
        <dbReference type="Rhea" id="RHEA-COMP:11107"/>
        <dbReference type="ChEBI" id="CHEBI:17154"/>
        <dbReference type="ChEBI" id="CHEBI:57540"/>
        <dbReference type="ChEBI" id="CHEBI:76596"/>
        <dbReference type="ChEBI" id="CHEBI:82883"/>
        <dbReference type="ChEBI" id="CHEBI:85027"/>
        <dbReference type="EC" id="2.7.1.160"/>
    </reaction>
</comment>
<evidence type="ECO:0000313" key="10">
    <source>
        <dbReference type="EMBL" id="PRP83810.1"/>
    </source>
</evidence>
<dbReference type="FunCoup" id="A0A2P6NIM6">
    <property type="interactions" value="42"/>
</dbReference>
<evidence type="ECO:0000259" key="9">
    <source>
        <dbReference type="PROSITE" id="PS51792"/>
    </source>
</evidence>
<name>A0A2P6NIM6_9EUKA</name>
<evidence type="ECO:0000256" key="4">
    <source>
        <dbReference type="ARBA" id="ARBA00022679"/>
    </source>
</evidence>
<keyword evidence="7" id="KW-0520">NAD</keyword>
<sequence>MGRKFVLSVSGEKVWCCRICTTPLIDNNLMLSDKYTSSTGEAFLFTEAANVCHGRQRTEKLRSGIYLICDLHCVNCHQRLGWHYEESVSEEQKYKEGKCVLEKQQIALQAHRRKISMSRRGAKAPRIESRDVKLSKAVSYVLRHGAEKVGLKMDEGGFVKVEDLMAIPDMKKNKFTLEELQSVVANNEKKRFHMEERDGVSWIRANQGHSLKIESLATKKITKENVTEYPIVVHGTYKKFWPSIKREGLRKMGRNHVHFAKGLLGEESVISGFRSSSEVLIFLDLAQAVDDGIVFEESANGVVLSEGVNGIIAPKYFKKVLASATMEPFDTDYPEK</sequence>
<dbReference type="InParanoid" id="A0A2P6NIM6"/>
<evidence type="ECO:0000256" key="5">
    <source>
        <dbReference type="ARBA" id="ARBA00022723"/>
    </source>
</evidence>
<evidence type="ECO:0000256" key="7">
    <source>
        <dbReference type="ARBA" id="ARBA00023027"/>
    </source>
</evidence>
<dbReference type="GO" id="GO:0046872">
    <property type="term" value="F:metal ion binding"/>
    <property type="evidence" value="ECO:0007669"/>
    <property type="project" value="UniProtKB-KW"/>
</dbReference>
<comment type="function">
    <text evidence="1">Catalyzes the last step of tRNA splicing, the transfer of the splice junction 2'-phosphate from ligated tRNA to NAD to produce ADP-ribose 1''-2'' cyclic phosphate.</text>
</comment>
<evidence type="ECO:0000256" key="2">
    <source>
        <dbReference type="ARBA" id="ARBA00009836"/>
    </source>
</evidence>
<accession>A0A2P6NIM6</accession>
<dbReference type="InterPro" id="IPR042080">
    <property type="entry name" value="RNA_2'-PTrans_N"/>
</dbReference>
<reference evidence="10 11" key="1">
    <citation type="journal article" date="2018" name="Genome Biol. Evol.">
        <title>Multiple Roots of Fruiting Body Formation in Amoebozoa.</title>
        <authorList>
            <person name="Hillmann F."/>
            <person name="Forbes G."/>
            <person name="Novohradska S."/>
            <person name="Ferling I."/>
            <person name="Riege K."/>
            <person name="Groth M."/>
            <person name="Westermann M."/>
            <person name="Marz M."/>
            <person name="Spaller T."/>
            <person name="Winckler T."/>
            <person name="Schaap P."/>
            <person name="Glockner G."/>
        </authorList>
    </citation>
    <scope>NUCLEOTIDE SEQUENCE [LARGE SCALE GENOMIC DNA]</scope>
    <source>
        <strain evidence="10 11">Jena</strain>
    </source>
</reference>
<keyword evidence="5" id="KW-0479">Metal-binding</keyword>
<evidence type="ECO:0000256" key="8">
    <source>
        <dbReference type="ARBA" id="ARBA00047949"/>
    </source>
</evidence>